<dbReference type="RefSeq" id="WP_162453250.1">
    <property type="nucleotide sequence ID" value="NZ_WLZY01000012.1"/>
</dbReference>
<dbReference type="AlphaFoldDB" id="A0A7K3MB57"/>
<accession>A0A7K3MB57</accession>
<dbReference type="EMBL" id="WLZY01000012">
    <property type="protein sequence ID" value="NDL60551.1"/>
    <property type="molecule type" value="Genomic_DNA"/>
</dbReference>
<name>A0A7K3MB57_9ACTN</name>
<dbReference type="InterPro" id="IPR021315">
    <property type="entry name" value="Gap/Sap"/>
</dbReference>
<feature type="transmembrane region" description="Helical" evidence="1">
    <location>
        <begin position="117"/>
        <end position="139"/>
    </location>
</feature>
<keyword evidence="1" id="KW-1133">Transmembrane helix</keyword>
<organism evidence="2 3">
    <name type="scientific">Phytoactinopolyspora mesophila</name>
    <dbReference type="NCBI Taxonomy" id="2650750"/>
    <lineage>
        <taxon>Bacteria</taxon>
        <taxon>Bacillati</taxon>
        <taxon>Actinomycetota</taxon>
        <taxon>Actinomycetes</taxon>
        <taxon>Jiangellales</taxon>
        <taxon>Jiangellaceae</taxon>
        <taxon>Phytoactinopolyspora</taxon>
    </lineage>
</organism>
<keyword evidence="1" id="KW-0472">Membrane</keyword>
<evidence type="ECO:0000256" key="1">
    <source>
        <dbReference type="SAM" id="Phobius"/>
    </source>
</evidence>
<gene>
    <name evidence="2" type="ORF">F7O44_26070</name>
</gene>
<comment type="caution">
    <text evidence="2">The sequence shown here is derived from an EMBL/GenBank/DDBJ whole genome shotgun (WGS) entry which is preliminary data.</text>
</comment>
<reference evidence="2 3" key="1">
    <citation type="submission" date="2019-11" db="EMBL/GenBank/DDBJ databases">
        <authorList>
            <person name="Li X.-J."/>
            <person name="Feng X.-M."/>
        </authorList>
    </citation>
    <scope>NUCLEOTIDE SEQUENCE [LARGE SCALE GENOMIC DNA]</scope>
    <source>
        <strain evidence="2 3">XMNu-373</strain>
    </source>
</reference>
<feature type="transmembrane region" description="Helical" evidence="1">
    <location>
        <begin position="200"/>
        <end position="218"/>
    </location>
</feature>
<dbReference type="Proteomes" id="UP000460435">
    <property type="component" value="Unassembled WGS sequence"/>
</dbReference>
<feature type="transmembrane region" description="Helical" evidence="1">
    <location>
        <begin position="79"/>
        <end position="96"/>
    </location>
</feature>
<proteinExistence type="predicted"/>
<feature type="transmembrane region" description="Helical" evidence="1">
    <location>
        <begin position="159"/>
        <end position="179"/>
    </location>
</feature>
<protein>
    <submittedName>
        <fullName evidence="2">GAP family protein</fullName>
    </submittedName>
</protein>
<dbReference type="Pfam" id="PF11139">
    <property type="entry name" value="SfLAP"/>
    <property type="match status" value="1"/>
</dbReference>
<keyword evidence="3" id="KW-1185">Reference proteome</keyword>
<evidence type="ECO:0000313" key="2">
    <source>
        <dbReference type="EMBL" id="NDL60551.1"/>
    </source>
</evidence>
<evidence type="ECO:0000313" key="3">
    <source>
        <dbReference type="Proteomes" id="UP000460435"/>
    </source>
</evidence>
<keyword evidence="1" id="KW-0812">Transmembrane</keyword>
<feature type="transmembrane region" description="Helical" evidence="1">
    <location>
        <begin position="6"/>
        <end position="30"/>
    </location>
</feature>
<sequence length="222" mass="24134">MSPEVVLPVFGLALLDTMSPAVIGIGLFVLLSGRKRIARPLLVFLATVALLYFAVGVALMVGLDAVLANVDSFADNRGVLWGQAGVGAALLGYSFLPARFRAFRRGARQEPKELRTPVMISLGLGAVALEVGMVLPYMAAIGIMTAAELTMAQWMPLVAGYNLIMVAPPLLLYAGYRLARERIEPRMRRWRERLQAKSDETVVWIVGIIGALLLVNALQKLF</sequence>
<feature type="transmembrane region" description="Helical" evidence="1">
    <location>
        <begin position="42"/>
        <end position="67"/>
    </location>
</feature>